<evidence type="ECO:0000313" key="1">
    <source>
        <dbReference type="EMBL" id="TQD80343.1"/>
    </source>
</evidence>
<proteinExistence type="predicted"/>
<name>A0A540L1H7_MALBA</name>
<gene>
    <name evidence="1" type="ORF">C1H46_034099</name>
</gene>
<protein>
    <submittedName>
        <fullName evidence="1">Uncharacterized protein</fullName>
    </submittedName>
</protein>
<dbReference type="AlphaFoldDB" id="A0A540L1H7"/>
<comment type="caution">
    <text evidence="1">The sequence shown here is derived from an EMBL/GenBank/DDBJ whole genome shotgun (WGS) entry which is preliminary data.</text>
</comment>
<reference evidence="1 2" key="1">
    <citation type="journal article" date="2019" name="G3 (Bethesda)">
        <title>Sequencing of a Wild Apple (Malus baccata) Genome Unravels the Differences Between Cultivated and Wild Apple Species Regarding Disease Resistance and Cold Tolerance.</title>
        <authorList>
            <person name="Chen X."/>
        </authorList>
    </citation>
    <scope>NUCLEOTIDE SEQUENCE [LARGE SCALE GENOMIC DNA]</scope>
    <source>
        <strain evidence="2">cv. Shandingzi</strain>
        <tissue evidence="1">Leaves</tissue>
    </source>
</reference>
<dbReference type="EMBL" id="VIEB01000812">
    <property type="protein sequence ID" value="TQD80343.1"/>
    <property type="molecule type" value="Genomic_DNA"/>
</dbReference>
<sequence>MPKASRRKLLPVLMKYFSQLWMLFLRLWKLFSQPWKLFRRLLIQPIIVKCSISDEVLHSIVECFPR</sequence>
<dbReference type="Proteomes" id="UP000315295">
    <property type="component" value="Unassembled WGS sequence"/>
</dbReference>
<accession>A0A540L1H7</accession>
<keyword evidence="2" id="KW-1185">Reference proteome</keyword>
<organism evidence="1 2">
    <name type="scientific">Malus baccata</name>
    <name type="common">Siberian crab apple</name>
    <name type="synonym">Pyrus baccata</name>
    <dbReference type="NCBI Taxonomy" id="106549"/>
    <lineage>
        <taxon>Eukaryota</taxon>
        <taxon>Viridiplantae</taxon>
        <taxon>Streptophyta</taxon>
        <taxon>Embryophyta</taxon>
        <taxon>Tracheophyta</taxon>
        <taxon>Spermatophyta</taxon>
        <taxon>Magnoliopsida</taxon>
        <taxon>eudicotyledons</taxon>
        <taxon>Gunneridae</taxon>
        <taxon>Pentapetalae</taxon>
        <taxon>rosids</taxon>
        <taxon>fabids</taxon>
        <taxon>Rosales</taxon>
        <taxon>Rosaceae</taxon>
        <taxon>Amygdaloideae</taxon>
        <taxon>Maleae</taxon>
        <taxon>Malus</taxon>
    </lineage>
</organism>
<evidence type="ECO:0000313" key="2">
    <source>
        <dbReference type="Proteomes" id="UP000315295"/>
    </source>
</evidence>